<dbReference type="GeneID" id="110744240"/>
<dbReference type="AlphaFoldDB" id="A0A6P5RGH5"/>
<dbReference type="KEGG" id="pavi:110744240"/>
<reference evidence="3" key="1">
    <citation type="submission" date="2025-08" db="UniProtKB">
        <authorList>
            <consortium name="RefSeq"/>
        </authorList>
    </citation>
    <scope>IDENTIFICATION</scope>
</reference>
<feature type="region of interest" description="Disordered" evidence="1">
    <location>
        <begin position="1"/>
        <end position="36"/>
    </location>
</feature>
<evidence type="ECO:0000313" key="2">
    <source>
        <dbReference type="Proteomes" id="UP000515124"/>
    </source>
</evidence>
<sequence length="239" mass="25902">MKTMQAKLNQKNPGVFSEGKLNSLTKFGSQSPVGNSTDKTKLGTDFSVDQLSQLNSTGQGIEDKLAAGYVSPYNLVNQLTFANQNQSAAQLQTSPRPTQPPLESLLYHSQQTDMPHSDFNSTNGSLPFLDNDECIGFSQPFVGTLRSPGPLFVLGLQDSSAVLTEANNSSLTSIGQEMWDNSLNNCRLLPHVDQLTSSHRDPDSLNCISNSSSLRDLSDESNNQSGIYGCPNIRMLVVV</sequence>
<feature type="compositionally biased region" description="Polar residues" evidence="1">
    <location>
        <begin position="1"/>
        <end position="12"/>
    </location>
</feature>
<protein>
    <submittedName>
        <fullName evidence="3">Uncharacterized protein LOC110744240</fullName>
    </submittedName>
</protein>
<proteinExistence type="predicted"/>
<keyword evidence="2" id="KW-1185">Reference proteome</keyword>
<feature type="compositionally biased region" description="Polar residues" evidence="1">
    <location>
        <begin position="20"/>
        <end position="36"/>
    </location>
</feature>
<name>A0A6P5RGH5_PRUAV</name>
<dbReference type="Proteomes" id="UP000515124">
    <property type="component" value="Unplaced"/>
</dbReference>
<dbReference type="RefSeq" id="XP_021799896.1">
    <property type="nucleotide sequence ID" value="XM_021944204.1"/>
</dbReference>
<evidence type="ECO:0000313" key="3">
    <source>
        <dbReference type="RefSeq" id="XP_021799896.1"/>
    </source>
</evidence>
<organism evidence="2 3">
    <name type="scientific">Prunus avium</name>
    <name type="common">Cherry</name>
    <name type="synonym">Cerasus avium</name>
    <dbReference type="NCBI Taxonomy" id="42229"/>
    <lineage>
        <taxon>Eukaryota</taxon>
        <taxon>Viridiplantae</taxon>
        <taxon>Streptophyta</taxon>
        <taxon>Embryophyta</taxon>
        <taxon>Tracheophyta</taxon>
        <taxon>Spermatophyta</taxon>
        <taxon>Magnoliopsida</taxon>
        <taxon>eudicotyledons</taxon>
        <taxon>Gunneridae</taxon>
        <taxon>Pentapetalae</taxon>
        <taxon>rosids</taxon>
        <taxon>fabids</taxon>
        <taxon>Rosales</taxon>
        <taxon>Rosaceae</taxon>
        <taxon>Amygdaloideae</taxon>
        <taxon>Amygdaleae</taxon>
        <taxon>Prunus</taxon>
    </lineage>
</organism>
<evidence type="ECO:0000256" key="1">
    <source>
        <dbReference type="SAM" id="MobiDB-lite"/>
    </source>
</evidence>
<accession>A0A6P5RGH5</accession>
<gene>
    <name evidence="3" type="primary">LOC110744240</name>
</gene>